<dbReference type="SUPFAM" id="SSF56176">
    <property type="entry name" value="FAD-binding/transporter-associated domain-like"/>
    <property type="match status" value="1"/>
</dbReference>
<dbReference type="InterPro" id="IPR016166">
    <property type="entry name" value="FAD-bd_PCMH"/>
</dbReference>
<reference evidence="5" key="1">
    <citation type="journal article" date="2019" name="Int. J. Syst. Evol. Microbiol.">
        <title>The Global Catalogue of Microorganisms (GCM) 10K type strain sequencing project: providing services to taxonomists for standard genome sequencing and annotation.</title>
        <authorList>
            <consortium name="The Broad Institute Genomics Platform"/>
            <consortium name="The Broad Institute Genome Sequencing Center for Infectious Disease"/>
            <person name="Wu L."/>
            <person name="Ma J."/>
        </authorList>
    </citation>
    <scope>NUCLEOTIDE SEQUENCE [LARGE SCALE GENOMIC DNA]</scope>
    <source>
        <strain evidence="5">CCUG 53903</strain>
    </source>
</reference>
<proteinExistence type="inferred from homology"/>
<dbReference type="Gene3D" id="3.30.465.10">
    <property type="match status" value="1"/>
</dbReference>
<comment type="caution">
    <text evidence="4">The sequence shown here is derived from an EMBL/GenBank/DDBJ whole genome shotgun (WGS) entry which is preliminary data.</text>
</comment>
<protein>
    <submittedName>
        <fullName evidence="4">FAD-dependent oxidoreductase</fullName>
    </submittedName>
</protein>
<dbReference type="PROSITE" id="PS51387">
    <property type="entry name" value="FAD_PCMH"/>
    <property type="match status" value="1"/>
</dbReference>
<evidence type="ECO:0000313" key="4">
    <source>
        <dbReference type="EMBL" id="MFC5828143.1"/>
    </source>
</evidence>
<dbReference type="PANTHER" id="PTHR13878:SF53">
    <property type="entry name" value="CYTOKININ DEHYDROGENASE 6"/>
    <property type="match status" value="1"/>
</dbReference>
<dbReference type="InterPro" id="IPR016169">
    <property type="entry name" value="FAD-bd_PCMH_sub2"/>
</dbReference>
<evidence type="ECO:0000256" key="2">
    <source>
        <dbReference type="ARBA" id="ARBA00023002"/>
    </source>
</evidence>
<dbReference type="PROSITE" id="PS00862">
    <property type="entry name" value="OX2_COVAL_FAD"/>
    <property type="match status" value="1"/>
</dbReference>
<comment type="similarity">
    <text evidence="1">Belongs to the oxygen-dependent FAD-linked oxidoreductase family.</text>
</comment>
<dbReference type="InterPro" id="IPR050432">
    <property type="entry name" value="FAD-linked_Oxidoreductases_BP"/>
</dbReference>
<keyword evidence="5" id="KW-1185">Reference proteome</keyword>
<keyword evidence="2" id="KW-0560">Oxidoreductase</keyword>
<evidence type="ECO:0000259" key="3">
    <source>
        <dbReference type="PROSITE" id="PS51387"/>
    </source>
</evidence>
<evidence type="ECO:0000313" key="5">
    <source>
        <dbReference type="Proteomes" id="UP001596058"/>
    </source>
</evidence>
<evidence type="ECO:0000256" key="1">
    <source>
        <dbReference type="ARBA" id="ARBA00005466"/>
    </source>
</evidence>
<dbReference type="RefSeq" id="WP_379517648.1">
    <property type="nucleotide sequence ID" value="NZ_JBHSPA010000035.1"/>
</dbReference>
<feature type="domain" description="FAD-binding PCMH-type" evidence="3">
    <location>
        <begin position="34"/>
        <end position="206"/>
    </location>
</feature>
<dbReference type="Pfam" id="PF01565">
    <property type="entry name" value="FAD_binding_4"/>
    <property type="match status" value="1"/>
</dbReference>
<sequence>MSERYRATSHEAYPHDTMLSLAYDWERVADPGIPPRWPFKVYLPRDTDDVVKAVREVRERGERLIVRGHGHSSNNLVTGEGGTVMVTDRLSQITDVDERRRTCTMQGGAILFEVDEHLARRGWGLSIIGDHDHITAGGFASVGGISPASHRFGLFVDTVTELEYVDWDGEVHVCGRENDPGRFHRVLAGTGRHGVITSLTVEIIRVDKHRTVLSNHRLLTLDLDDYIRRSADLIRDPGDALMERGVWADFPTPVGALRLGQFSSYHETPQNPIKSLVNSAAFGYQQFLGYWAGRLPSAADELVKYMGMATIMLSPSYANGKNIERFTDQVLDATVGDPTRMLVVLAPAERYEILFRRLYDLAVEERRDSGGITFISVYVKAIRSAYLSKGDRTKRHCELMLYFGVNPEQMTEKVLERLVERVDDIVIDNGGFRYMHSLTSASPERRRLLDPNAMYAEGAGKKRGKGVTSTTGEV</sequence>
<gene>
    <name evidence="4" type="ORF">ACFPZ3_30120</name>
</gene>
<organism evidence="4 5">
    <name type="scientific">Nonomuraea insulae</name>
    <dbReference type="NCBI Taxonomy" id="1616787"/>
    <lineage>
        <taxon>Bacteria</taxon>
        <taxon>Bacillati</taxon>
        <taxon>Actinomycetota</taxon>
        <taxon>Actinomycetes</taxon>
        <taxon>Streptosporangiales</taxon>
        <taxon>Streptosporangiaceae</taxon>
        <taxon>Nonomuraea</taxon>
    </lineage>
</organism>
<accession>A0ABW1CT74</accession>
<dbReference type="InterPro" id="IPR036318">
    <property type="entry name" value="FAD-bd_PCMH-like_sf"/>
</dbReference>
<dbReference type="Proteomes" id="UP001596058">
    <property type="component" value="Unassembled WGS sequence"/>
</dbReference>
<dbReference type="InterPro" id="IPR006093">
    <property type="entry name" value="Oxy_OxRdtase_FAD_BS"/>
</dbReference>
<dbReference type="PANTHER" id="PTHR13878">
    <property type="entry name" value="GULONOLACTONE OXIDASE"/>
    <property type="match status" value="1"/>
</dbReference>
<name>A0ABW1CT74_9ACTN</name>
<dbReference type="InterPro" id="IPR006094">
    <property type="entry name" value="Oxid_FAD_bind_N"/>
</dbReference>
<dbReference type="EMBL" id="JBHSPA010000035">
    <property type="protein sequence ID" value="MFC5828143.1"/>
    <property type="molecule type" value="Genomic_DNA"/>
</dbReference>